<dbReference type="EMBL" id="JAIWYP010000014">
    <property type="protein sequence ID" value="KAH3708595.1"/>
    <property type="molecule type" value="Genomic_DNA"/>
</dbReference>
<organism evidence="2 3">
    <name type="scientific">Dreissena polymorpha</name>
    <name type="common">Zebra mussel</name>
    <name type="synonym">Mytilus polymorpha</name>
    <dbReference type="NCBI Taxonomy" id="45954"/>
    <lineage>
        <taxon>Eukaryota</taxon>
        <taxon>Metazoa</taxon>
        <taxon>Spiralia</taxon>
        <taxon>Lophotrochozoa</taxon>
        <taxon>Mollusca</taxon>
        <taxon>Bivalvia</taxon>
        <taxon>Autobranchia</taxon>
        <taxon>Heteroconchia</taxon>
        <taxon>Euheterodonta</taxon>
        <taxon>Imparidentia</taxon>
        <taxon>Neoheterodontei</taxon>
        <taxon>Myida</taxon>
        <taxon>Dreissenoidea</taxon>
        <taxon>Dreissenidae</taxon>
        <taxon>Dreissena</taxon>
    </lineage>
</organism>
<proteinExistence type="predicted"/>
<evidence type="ECO:0000313" key="2">
    <source>
        <dbReference type="EMBL" id="KAH3708595.1"/>
    </source>
</evidence>
<feature type="compositionally biased region" description="Polar residues" evidence="1">
    <location>
        <begin position="19"/>
        <end position="35"/>
    </location>
</feature>
<keyword evidence="3" id="KW-1185">Reference proteome</keyword>
<evidence type="ECO:0000256" key="1">
    <source>
        <dbReference type="SAM" id="MobiDB-lite"/>
    </source>
</evidence>
<feature type="region of interest" description="Disordered" evidence="1">
    <location>
        <begin position="1"/>
        <end position="113"/>
    </location>
</feature>
<dbReference type="AlphaFoldDB" id="A0A9D3Z0W4"/>
<dbReference type="Proteomes" id="UP000828390">
    <property type="component" value="Unassembled WGS sequence"/>
</dbReference>
<evidence type="ECO:0000313" key="3">
    <source>
        <dbReference type="Proteomes" id="UP000828390"/>
    </source>
</evidence>
<reference evidence="2" key="1">
    <citation type="journal article" date="2019" name="bioRxiv">
        <title>The Genome of the Zebra Mussel, Dreissena polymorpha: A Resource for Invasive Species Research.</title>
        <authorList>
            <person name="McCartney M.A."/>
            <person name="Auch B."/>
            <person name="Kono T."/>
            <person name="Mallez S."/>
            <person name="Zhang Y."/>
            <person name="Obille A."/>
            <person name="Becker A."/>
            <person name="Abrahante J.E."/>
            <person name="Garbe J."/>
            <person name="Badalamenti J.P."/>
            <person name="Herman A."/>
            <person name="Mangelson H."/>
            <person name="Liachko I."/>
            <person name="Sullivan S."/>
            <person name="Sone E.D."/>
            <person name="Koren S."/>
            <person name="Silverstein K.A.T."/>
            <person name="Beckman K.B."/>
            <person name="Gohl D.M."/>
        </authorList>
    </citation>
    <scope>NUCLEOTIDE SEQUENCE</scope>
    <source>
        <strain evidence="2">Duluth1</strain>
        <tissue evidence="2">Whole animal</tissue>
    </source>
</reference>
<protein>
    <submittedName>
        <fullName evidence="2">Uncharacterized protein</fullName>
    </submittedName>
</protein>
<reference evidence="2" key="2">
    <citation type="submission" date="2020-11" db="EMBL/GenBank/DDBJ databases">
        <authorList>
            <person name="McCartney M.A."/>
            <person name="Auch B."/>
            <person name="Kono T."/>
            <person name="Mallez S."/>
            <person name="Becker A."/>
            <person name="Gohl D.M."/>
            <person name="Silverstein K.A.T."/>
            <person name="Koren S."/>
            <person name="Bechman K.B."/>
            <person name="Herman A."/>
            <person name="Abrahante J.E."/>
            <person name="Garbe J."/>
        </authorList>
    </citation>
    <scope>NUCLEOTIDE SEQUENCE</scope>
    <source>
        <strain evidence="2">Duluth1</strain>
        <tissue evidence="2">Whole animal</tissue>
    </source>
</reference>
<comment type="caution">
    <text evidence="2">The sequence shown here is derived from an EMBL/GenBank/DDBJ whole genome shotgun (WGS) entry which is preliminary data.</text>
</comment>
<sequence>MPIPGGYMSPLSSGAGAKSHTSLAQASFISYTQENGDAADEEAPPPLPDKQSHEHSSLNSEPPPIPSRTSAPSRTPRKSKPLLKSALSSECEASPPVLPDKLTPSKSFESERL</sequence>
<gene>
    <name evidence="2" type="ORF">DPMN_068050</name>
</gene>
<name>A0A9D3Z0W4_DREPO</name>
<accession>A0A9D3Z0W4</accession>